<dbReference type="InterPro" id="IPR001266">
    <property type="entry name" value="Ribosomal_eS19"/>
</dbReference>
<dbReference type="FunFam" id="1.10.10.10:FF:000118">
    <property type="entry name" value="40S ribosomal protein S19"/>
    <property type="match status" value="1"/>
</dbReference>
<dbReference type="InterPro" id="IPR036390">
    <property type="entry name" value="WH_DNA-bd_sf"/>
</dbReference>
<dbReference type="OrthoDB" id="428974at2759"/>
<protein>
    <submittedName>
        <fullName evidence="4">BZ3500_MvSof-1268-A1-R1_Chr4-3g07227 protein</fullName>
    </submittedName>
</protein>
<dbReference type="GO" id="GO:0006412">
    <property type="term" value="P:translation"/>
    <property type="evidence" value="ECO:0007669"/>
    <property type="project" value="InterPro"/>
</dbReference>
<dbReference type="GO" id="GO:0000028">
    <property type="term" value="P:ribosomal small subunit assembly"/>
    <property type="evidence" value="ECO:0007669"/>
    <property type="project" value="TreeGrafter"/>
</dbReference>
<dbReference type="PANTHER" id="PTHR11710">
    <property type="entry name" value="40S RIBOSOMAL PROTEIN S19"/>
    <property type="match status" value="1"/>
</dbReference>
<dbReference type="InterPro" id="IPR036388">
    <property type="entry name" value="WH-like_DNA-bd_sf"/>
</dbReference>
<dbReference type="GO" id="GO:0003735">
    <property type="term" value="F:structural constituent of ribosome"/>
    <property type="evidence" value="ECO:0007669"/>
    <property type="project" value="InterPro"/>
</dbReference>
<evidence type="ECO:0000256" key="3">
    <source>
        <dbReference type="ARBA" id="ARBA00023274"/>
    </source>
</evidence>
<keyword evidence="3" id="KW-0687">Ribonucleoprotein</keyword>
<comment type="similarity">
    <text evidence="1">Belongs to the eukaryotic ribosomal protein eS19 family.</text>
</comment>
<dbReference type="SMART" id="SM01413">
    <property type="entry name" value="Ribosomal_S19e"/>
    <property type="match status" value="1"/>
</dbReference>
<reference evidence="5" key="1">
    <citation type="submission" date="2016-10" db="EMBL/GenBank/DDBJ databases">
        <authorList>
            <person name="Jeantristanb JTB J.-T."/>
            <person name="Ricardo R."/>
        </authorList>
    </citation>
    <scope>NUCLEOTIDE SEQUENCE [LARGE SCALE GENOMIC DNA]</scope>
</reference>
<dbReference type="SUPFAM" id="SSF46785">
    <property type="entry name" value="Winged helix' DNA-binding domain"/>
    <property type="match status" value="1"/>
</dbReference>
<dbReference type="PROSITE" id="PS00628">
    <property type="entry name" value="RIBOSOMAL_S19E"/>
    <property type="match status" value="1"/>
</dbReference>
<organism evidence="4 5">
    <name type="scientific">Microbotryum saponariae</name>
    <dbReference type="NCBI Taxonomy" id="289078"/>
    <lineage>
        <taxon>Eukaryota</taxon>
        <taxon>Fungi</taxon>
        <taxon>Dikarya</taxon>
        <taxon>Basidiomycota</taxon>
        <taxon>Pucciniomycotina</taxon>
        <taxon>Microbotryomycetes</taxon>
        <taxon>Microbotryales</taxon>
        <taxon>Microbotryaceae</taxon>
        <taxon>Microbotryum</taxon>
    </lineage>
</organism>
<evidence type="ECO:0000313" key="5">
    <source>
        <dbReference type="Proteomes" id="UP000249723"/>
    </source>
</evidence>
<name>A0A2X0LNE7_9BASI</name>
<evidence type="ECO:0000313" key="4">
    <source>
        <dbReference type="EMBL" id="SCZ97520.1"/>
    </source>
</evidence>
<dbReference type="Pfam" id="PF01090">
    <property type="entry name" value="Ribosomal_S19e"/>
    <property type="match status" value="1"/>
</dbReference>
<proteinExistence type="inferred from homology"/>
<dbReference type="Gene3D" id="1.10.10.10">
    <property type="entry name" value="Winged helix-like DNA-binding domain superfamily/Winged helix DNA-binding domain"/>
    <property type="match status" value="1"/>
</dbReference>
<dbReference type="STRING" id="289078.A0A2X0LNE7"/>
<dbReference type="PANTHER" id="PTHR11710:SF0">
    <property type="entry name" value="40S RIBOSOMAL PROTEIN S19"/>
    <property type="match status" value="1"/>
</dbReference>
<dbReference type="AlphaFoldDB" id="A0A2X0LNE7"/>
<keyword evidence="5" id="KW-1185">Reference proteome</keyword>
<dbReference type="GO" id="GO:0022627">
    <property type="term" value="C:cytosolic small ribosomal subunit"/>
    <property type="evidence" value="ECO:0007669"/>
    <property type="project" value="TreeGrafter"/>
</dbReference>
<dbReference type="GO" id="GO:0003723">
    <property type="term" value="F:RNA binding"/>
    <property type="evidence" value="ECO:0007669"/>
    <property type="project" value="TreeGrafter"/>
</dbReference>
<sequence>MPSVRDVSAEAFISAYSSHLKRSGKIEVPTWVDIVKTATSKELAPYDPDWFYIRAAAVARHIYLRKHVGVGALQKLHGGAANRGNRPSHHANASGSVERKILQALEKISVLEKDPRGGRRISQDGQRDLDRIASAVIEAAREEADEEDDE</sequence>
<dbReference type="InterPro" id="IPR018277">
    <property type="entry name" value="Ribosomal_eS19_CS"/>
</dbReference>
<gene>
    <name evidence="4" type="ORF">BZ3500_MVSOF-1268-A1-R1_CHR4-3G07227</name>
</gene>
<keyword evidence="2" id="KW-0689">Ribosomal protein</keyword>
<dbReference type="EMBL" id="FMWP01000093">
    <property type="protein sequence ID" value="SCZ97520.1"/>
    <property type="molecule type" value="Genomic_DNA"/>
</dbReference>
<dbReference type="Proteomes" id="UP000249723">
    <property type="component" value="Unassembled WGS sequence"/>
</dbReference>
<evidence type="ECO:0000256" key="2">
    <source>
        <dbReference type="ARBA" id="ARBA00022980"/>
    </source>
</evidence>
<accession>A0A2X0LNE7</accession>
<evidence type="ECO:0000256" key="1">
    <source>
        <dbReference type="ARBA" id="ARBA00010014"/>
    </source>
</evidence>